<dbReference type="Pfam" id="PF02037">
    <property type="entry name" value="SAP"/>
    <property type="match status" value="1"/>
</dbReference>
<accession>A0A0J0XLQ5</accession>
<dbReference type="Proteomes" id="UP000053611">
    <property type="component" value="Unassembled WGS sequence"/>
</dbReference>
<dbReference type="RefSeq" id="XP_018278518.1">
    <property type="nucleotide sequence ID" value="XM_018423332.1"/>
</dbReference>
<feature type="compositionally biased region" description="Low complexity" evidence="1">
    <location>
        <begin position="72"/>
        <end position="85"/>
    </location>
</feature>
<evidence type="ECO:0000313" key="4">
    <source>
        <dbReference type="EMBL" id="KLT42027.1"/>
    </source>
</evidence>
<feature type="region of interest" description="Disordered" evidence="1">
    <location>
        <begin position="59"/>
        <end position="89"/>
    </location>
</feature>
<feature type="region of interest" description="Disordered" evidence="1">
    <location>
        <begin position="1"/>
        <end position="23"/>
    </location>
</feature>
<reference evidence="4 5" key="1">
    <citation type="submission" date="2015-03" db="EMBL/GenBank/DDBJ databases">
        <title>Genomics and transcriptomics of the oil-accumulating basidiomycete yeast T. oleaginosus allow insights into substrate utilization and the diverse evolutionary trajectories of mating systems in fungi.</title>
        <authorList>
            <consortium name="DOE Joint Genome Institute"/>
            <person name="Kourist R."/>
            <person name="Kracht O."/>
            <person name="Bracharz F."/>
            <person name="Lipzen A."/>
            <person name="Nolan M."/>
            <person name="Ohm R."/>
            <person name="Grigoriev I."/>
            <person name="Sun S."/>
            <person name="Heitman J."/>
            <person name="Bruck T."/>
            <person name="Nowrousian M."/>
        </authorList>
    </citation>
    <scope>NUCLEOTIDE SEQUENCE [LARGE SCALE GENOMIC DNA]</scope>
    <source>
        <strain evidence="4 5">IBC0246</strain>
    </source>
</reference>
<dbReference type="STRING" id="879819.A0A0J0XLQ5"/>
<feature type="domain" description="SAP" evidence="3">
    <location>
        <begin position="107"/>
        <end position="141"/>
    </location>
</feature>
<dbReference type="InterPro" id="IPR036361">
    <property type="entry name" value="SAP_dom_sf"/>
</dbReference>
<evidence type="ECO:0000259" key="3">
    <source>
        <dbReference type="PROSITE" id="PS50800"/>
    </source>
</evidence>
<dbReference type="OrthoDB" id="445357at2759"/>
<keyword evidence="2" id="KW-0472">Membrane</keyword>
<dbReference type="InterPro" id="IPR003034">
    <property type="entry name" value="SAP_dom"/>
</dbReference>
<gene>
    <name evidence="4" type="ORF">CC85DRAFT_285957</name>
</gene>
<evidence type="ECO:0000256" key="2">
    <source>
        <dbReference type="SAM" id="Phobius"/>
    </source>
</evidence>
<dbReference type="Gene3D" id="1.10.720.30">
    <property type="entry name" value="SAP domain"/>
    <property type="match status" value="1"/>
</dbReference>
<keyword evidence="2" id="KW-1133">Transmembrane helix</keyword>
<dbReference type="EMBL" id="KQ087210">
    <property type="protein sequence ID" value="KLT42027.1"/>
    <property type="molecule type" value="Genomic_DNA"/>
</dbReference>
<organism evidence="4 5">
    <name type="scientific">Cutaneotrichosporon oleaginosum</name>
    <dbReference type="NCBI Taxonomy" id="879819"/>
    <lineage>
        <taxon>Eukaryota</taxon>
        <taxon>Fungi</taxon>
        <taxon>Dikarya</taxon>
        <taxon>Basidiomycota</taxon>
        <taxon>Agaricomycotina</taxon>
        <taxon>Tremellomycetes</taxon>
        <taxon>Trichosporonales</taxon>
        <taxon>Trichosporonaceae</taxon>
        <taxon>Cutaneotrichosporon</taxon>
    </lineage>
</organism>
<evidence type="ECO:0000313" key="5">
    <source>
        <dbReference type="Proteomes" id="UP000053611"/>
    </source>
</evidence>
<dbReference type="GeneID" id="28983935"/>
<keyword evidence="5" id="KW-1185">Reference proteome</keyword>
<evidence type="ECO:0000256" key="1">
    <source>
        <dbReference type="SAM" id="MobiDB-lite"/>
    </source>
</evidence>
<dbReference type="SMART" id="SM00513">
    <property type="entry name" value="SAP"/>
    <property type="match status" value="1"/>
</dbReference>
<feature type="region of interest" description="Disordered" evidence="1">
    <location>
        <begin position="205"/>
        <end position="226"/>
    </location>
</feature>
<sequence>MRSKRHPQTLSIHLGPRDPPLSLTKHDQHAGPLLATILSLRRTMLRRRLSAGALRAQAQLHTQTPPPAPRNTAGVTASAAAAKATISPREQSKSLGSVVLLNTQRHWKGETVVTLKAELKKRGLSQTGNKATLISRLESADTTGLAPPVPPVSRVLRAEAKARAQRSRAYATPSAPARVAVPVARDDVVKPVITTSDLPVNAPAAEVPVSEPTAAEKTSAPGLPVRKPMASDAFTIYFPDPKPEREPPQVIPTLPHTITSTATRPLPDDVDEDFGLPKVVTVASAATHPDGGPVHGTTKVSDDGSAVASDGMVGDDITAQVISKAQEQIQAAKEATSEILELSGIPVENPIKLPEEEGATYKANSKPLSAEERSGAWILAGLVGGVVLLGSLGGKAKAKAKETKADK</sequence>
<proteinExistence type="predicted"/>
<keyword evidence="2" id="KW-0812">Transmembrane</keyword>
<feature type="transmembrane region" description="Helical" evidence="2">
    <location>
        <begin position="375"/>
        <end position="394"/>
    </location>
</feature>
<dbReference type="AlphaFoldDB" id="A0A0J0XLQ5"/>
<name>A0A0J0XLQ5_9TREE</name>
<protein>
    <recommendedName>
        <fullName evidence="3">SAP domain-containing protein</fullName>
    </recommendedName>
</protein>
<dbReference type="PROSITE" id="PS50800">
    <property type="entry name" value="SAP"/>
    <property type="match status" value="1"/>
</dbReference>
<dbReference type="SUPFAM" id="SSF68906">
    <property type="entry name" value="SAP domain"/>
    <property type="match status" value="1"/>
</dbReference>